<protein>
    <submittedName>
        <fullName evidence="7">FAD binding domain-containing protein</fullName>
    </submittedName>
</protein>
<keyword evidence="3" id="KW-0274">FAD</keyword>
<gene>
    <name evidence="7" type="ORF">TEQG_00779</name>
</gene>
<evidence type="ECO:0000256" key="3">
    <source>
        <dbReference type="ARBA" id="ARBA00022827"/>
    </source>
</evidence>
<proteinExistence type="inferred from homology"/>
<evidence type="ECO:0000313" key="7">
    <source>
        <dbReference type="EMBL" id="EGE01735.1"/>
    </source>
</evidence>
<evidence type="ECO:0000259" key="6">
    <source>
        <dbReference type="Pfam" id="PF01494"/>
    </source>
</evidence>
<dbReference type="InterPro" id="IPR036188">
    <property type="entry name" value="FAD/NAD-bd_sf"/>
</dbReference>
<dbReference type="VEuPathDB" id="FungiDB:TEQG_00779"/>
<evidence type="ECO:0000256" key="5">
    <source>
        <dbReference type="ARBA" id="ARBA00023033"/>
    </source>
</evidence>
<dbReference type="GO" id="GO:0004497">
    <property type="term" value="F:monooxygenase activity"/>
    <property type="evidence" value="ECO:0007669"/>
    <property type="project" value="UniProtKB-KW"/>
</dbReference>
<dbReference type="HOGENOM" id="CLU_009665_19_1_1"/>
<dbReference type="SUPFAM" id="SSF51905">
    <property type="entry name" value="FAD/NAD(P)-binding domain"/>
    <property type="match status" value="1"/>
</dbReference>
<comment type="similarity">
    <text evidence="1">Belongs to the paxM FAD-dependent monooxygenase family.</text>
</comment>
<dbReference type="GO" id="GO:0071949">
    <property type="term" value="F:FAD binding"/>
    <property type="evidence" value="ECO:0007669"/>
    <property type="project" value="InterPro"/>
</dbReference>
<keyword evidence="2" id="KW-0285">Flavoprotein</keyword>
<feature type="domain" description="FAD-binding" evidence="6">
    <location>
        <begin position="20"/>
        <end position="370"/>
    </location>
</feature>
<dbReference type="Proteomes" id="UP000009169">
    <property type="component" value="Unassembled WGS sequence"/>
</dbReference>
<evidence type="ECO:0000256" key="2">
    <source>
        <dbReference type="ARBA" id="ARBA00022630"/>
    </source>
</evidence>
<keyword evidence="4" id="KW-0560">Oxidoreductase</keyword>
<dbReference type="InterPro" id="IPR002938">
    <property type="entry name" value="FAD-bd"/>
</dbReference>
<dbReference type="PRINTS" id="PR00420">
    <property type="entry name" value="RNGMNOXGNASE"/>
</dbReference>
<dbReference type="PANTHER" id="PTHR13789">
    <property type="entry name" value="MONOOXYGENASE"/>
    <property type="match status" value="1"/>
</dbReference>
<dbReference type="AlphaFoldDB" id="F2PIH3"/>
<evidence type="ECO:0000256" key="1">
    <source>
        <dbReference type="ARBA" id="ARBA00007992"/>
    </source>
</evidence>
<dbReference type="eggNOG" id="KOG2614">
    <property type="taxonomic scope" value="Eukaryota"/>
</dbReference>
<accession>F2PIH3</accession>
<dbReference type="InterPro" id="IPR050493">
    <property type="entry name" value="FAD-dep_Monooxygenase_BioMet"/>
</dbReference>
<name>F2PIH3_TRIEC</name>
<dbReference type="PANTHER" id="PTHR13789:SF236">
    <property type="entry name" value="MONOOXYGENASE, PUTATIVE (AFU_ORTHOLOGUE AFUA_6G12060)-RELATED"/>
    <property type="match status" value="1"/>
</dbReference>
<dbReference type="Gene3D" id="3.50.50.60">
    <property type="entry name" value="FAD/NAD(P)-binding domain"/>
    <property type="match status" value="1"/>
</dbReference>
<dbReference type="OrthoDB" id="16820at2759"/>
<dbReference type="Gene3D" id="3.30.9.30">
    <property type="match status" value="1"/>
</dbReference>
<reference evidence="8" key="1">
    <citation type="journal article" date="2012" name="MBio">
        <title>Comparative genome analysis of Trichophyton rubrum and related dermatophytes reveals candidate genes involved in infection.</title>
        <authorList>
            <person name="Martinez D.A."/>
            <person name="Oliver B.G."/>
            <person name="Graeser Y."/>
            <person name="Goldberg J.M."/>
            <person name="Li W."/>
            <person name="Martinez-Rossi N.M."/>
            <person name="Monod M."/>
            <person name="Shelest E."/>
            <person name="Barton R.C."/>
            <person name="Birch E."/>
            <person name="Brakhage A.A."/>
            <person name="Chen Z."/>
            <person name="Gurr S.J."/>
            <person name="Heiman D."/>
            <person name="Heitman J."/>
            <person name="Kosti I."/>
            <person name="Rossi A."/>
            <person name="Saif S."/>
            <person name="Samalova M."/>
            <person name="Saunders C.W."/>
            <person name="Shea T."/>
            <person name="Summerbell R.C."/>
            <person name="Xu J."/>
            <person name="Young S."/>
            <person name="Zeng Q."/>
            <person name="Birren B.W."/>
            <person name="Cuomo C.A."/>
            <person name="White T.C."/>
        </authorList>
    </citation>
    <scope>NUCLEOTIDE SEQUENCE [LARGE SCALE GENOMIC DNA]</scope>
    <source>
        <strain evidence="8">ATCC MYA-4606 / CBS 127.97</strain>
    </source>
</reference>
<evidence type="ECO:0000313" key="8">
    <source>
        <dbReference type="Proteomes" id="UP000009169"/>
    </source>
</evidence>
<dbReference type="EMBL" id="DS995719">
    <property type="protein sequence ID" value="EGE01735.1"/>
    <property type="molecule type" value="Genomic_DNA"/>
</dbReference>
<keyword evidence="8" id="KW-1185">Reference proteome</keyword>
<keyword evidence="5" id="KW-0503">Monooxygenase</keyword>
<organism evidence="7 8">
    <name type="scientific">Trichophyton equinum (strain ATCC MYA-4606 / CBS 127.97)</name>
    <name type="common">Horse ringworm fungus</name>
    <dbReference type="NCBI Taxonomy" id="559882"/>
    <lineage>
        <taxon>Eukaryota</taxon>
        <taxon>Fungi</taxon>
        <taxon>Dikarya</taxon>
        <taxon>Ascomycota</taxon>
        <taxon>Pezizomycotina</taxon>
        <taxon>Eurotiomycetes</taxon>
        <taxon>Eurotiomycetidae</taxon>
        <taxon>Onygenales</taxon>
        <taxon>Arthrodermataceae</taxon>
        <taxon>Trichophyton</taxon>
    </lineage>
</organism>
<dbReference type="Pfam" id="PF01494">
    <property type="entry name" value="FAD_binding_3"/>
    <property type="match status" value="1"/>
</dbReference>
<evidence type="ECO:0000256" key="4">
    <source>
        <dbReference type="ARBA" id="ARBA00023002"/>
    </source>
</evidence>
<sequence length="449" mass="48814">MAVPVSGPDGVARPNSSGIKVIVVGLGVAGLAAAIECHRKGHTVIAFEKVKEMKPLGDVIAISSNAARVIDKWGGGSVHEALYSVTSDLNPAGLYDETGSLKLKSAVPGFRKGEGYLLSRGDLAVTFFEHAKSLNIDIRMGICVTEFWETDTSAGVIVDGEKIEADCVIASDGVHSKARVPITGETPRIMSSGRAIYRAWCDASVLEVDPKTKWLTESGSDGGDDSHVFMAKDVTMVMSTTKNHSLINWSCFHLDSRGATDLFYYPATADQVLEYIKVWPVREKLESVIRRTPPDNLIDYPLVTFEPAKNWVSKGGRMILIGDASHPFLPTSGQGACQGIEDGAVVAIALELAEKGNIRQALEVTNKIYRRERTVQIYNLGLFALETVSNPDWSEAEKNSKLFAIPNPEWVLNHNCQKSAYDEYHKIAESIANGTEYTPQNTPSSAVRS</sequence>